<dbReference type="GO" id="GO:0050660">
    <property type="term" value="F:flavin adenine dinucleotide binding"/>
    <property type="evidence" value="ECO:0007669"/>
    <property type="project" value="InterPro"/>
</dbReference>
<keyword evidence="4 6" id="KW-0274">FAD</keyword>
<evidence type="ECO:0000256" key="2">
    <source>
        <dbReference type="ARBA" id="ARBA00009347"/>
    </source>
</evidence>
<dbReference type="PANTHER" id="PTHR43884:SF12">
    <property type="entry name" value="ISOVALERYL-COA DEHYDROGENASE, MITOCHONDRIAL-RELATED"/>
    <property type="match status" value="1"/>
</dbReference>
<keyword evidence="3 6" id="KW-0285">Flavoprotein</keyword>
<dbReference type="EMBL" id="BMMM01000027">
    <property type="protein sequence ID" value="GGN92775.1"/>
    <property type="molecule type" value="Genomic_DNA"/>
</dbReference>
<evidence type="ECO:0000313" key="10">
    <source>
        <dbReference type="EMBL" id="GGN92775.1"/>
    </source>
</evidence>
<dbReference type="Pfam" id="PF02771">
    <property type="entry name" value="Acyl-CoA_dh_N"/>
    <property type="match status" value="1"/>
</dbReference>
<feature type="domain" description="Acyl-CoA dehydrogenase/oxidase C-terminal" evidence="7">
    <location>
        <begin position="229"/>
        <end position="377"/>
    </location>
</feature>
<sequence length="379" mass="40386">MEFGWNEGQQARYDEVLEATRAAFPAPPGAGHGFYTRKDWLRLGDIGMLGSCLPEEYGGQGLGALDTARVVEAVGRGCADTGLVFGAAAHTFACAVPVARFGTDAVRRRMLPELASGRLIAGNAMTEPEAGSDSSRLGTIATPTDGGFVLNGTKSFVSNGPAADVYVTYATVNPKMGFLGVTGLVVDRETPGVVVGKPYEKMGMHSCPAGSVTFEDCFVPEVQVLGGVGAGAAIFQHSMGWERACLFALYVGLLDRLLEQCVTHARERRQFGRRIGEFQSVSHRIADMKLRLESARLLLYRACWSMDQGDPSVLEIALSKLAVSEGVLASAADAVRIFGGRGYLREDGIEAALRDAVPSTIFSGTSDIQRQLIVKEIGL</sequence>
<evidence type="ECO:0000259" key="8">
    <source>
        <dbReference type="Pfam" id="PF02770"/>
    </source>
</evidence>
<dbReference type="InterPro" id="IPR006091">
    <property type="entry name" value="Acyl-CoA_Oxase/DH_mid-dom"/>
</dbReference>
<reference evidence="10 11" key="1">
    <citation type="journal article" date="2014" name="Int. J. Syst. Evol. Microbiol.">
        <title>Complete genome sequence of Corynebacterium casei LMG S-19264T (=DSM 44701T), isolated from a smear-ripened cheese.</title>
        <authorList>
            <consortium name="US DOE Joint Genome Institute (JGI-PGF)"/>
            <person name="Walter F."/>
            <person name="Albersmeier A."/>
            <person name="Kalinowski J."/>
            <person name="Ruckert C."/>
        </authorList>
    </citation>
    <scope>NUCLEOTIDE SEQUENCE [LARGE SCALE GENOMIC DNA]</scope>
    <source>
        <strain evidence="10 11">CGMCC 4.7111</strain>
    </source>
</reference>
<dbReference type="PIRSF" id="PIRSF016578">
    <property type="entry name" value="HsaA"/>
    <property type="match status" value="1"/>
</dbReference>
<dbReference type="Gene3D" id="1.10.540.10">
    <property type="entry name" value="Acyl-CoA dehydrogenase/oxidase, N-terminal domain"/>
    <property type="match status" value="1"/>
</dbReference>
<feature type="domain" description="Acyl-CoA dehydrogenase/oxidase N-terminal" evidence="9">
    <location>
        <begin position="36"/>
        <end position="117"/>
    </location>
</feature>
<evidence type="ECO:0000259" key="7">
    <source>
        <dbReference type="Pfam" id="PF00441"/>
    </source>
</evidence>
<name>A0A917YFN9_9ACTN</name>
<dbReference type="Pfam" id="PF00441">
    <property type="entry name" value="Acyl-CoA_dh_1"/>
    <property type="match status" value="1"/>
</dbReference>
<comment type="caution">
    <text evidence="10">The sequence shown here is derived from an EMBL/GenBank/DDBJ whole genome shotgun (WGS) entry which is preliminary data.</text>
</comment>
<gene>
    <name evidence="10" type="ORF">GCM10011579_090970</name>
</gene>
<evidence type="ECO:0000256" key="6">
    <source>
        <dbReference type="RuleBase" id="RU362125"/>
    </source>
</evidence>
<dbReference type="PANTHER" id="PTHR43884">
    <property type="entry name" value="ACYL-COA DEHYDROGENASE"/>
    <property type="match status" value="1"/>
</dbReference>
<dbReference type="InterPro" id="IPR037069">
    <property type="entry name" value="AcylCoA_DH/ox_N_sf"/>
</dbReference>
<dbReference type="Gene3D" id="1.20.140.10">
    <property type="entry name" value="Butyryl-CoA Dehydrogenase, subunit A, domain 3"/>
    <property type="match status" value="1"/>
</dbReference>
<evidence type="ECO:0000256" key="3">
    <source>
        <dbReference type="ARBA" id="ARBA00022630"/>
    </source>
</evidence>
<dbReference type="FunFam" id="1.20.140.10:FF:000001">
    <property type="entry name" value="Acyl-CoA dehydrogenase"/>
    <property type="match status" value="1"/>
</dbReference>
<evidence type="ECO:0000256" key="4">
    <source>
        <dbReference type="ARBA" id="ARBA00022827"/>
    </source>
</evidence>
<dbReference type="InterPro" id="IPR046373">
    <property type="entry name" value="Acyl-CoA_Oxase/DH_mid-dom_sf"/>
</dbReference>
<dbReference type="SUPFAM" id="SSF56645">
    <property type="entry name" value="Acyl-CoA dehydrogenase NM domain-like"/>
    <property type="match status" value="1"/>
</dbReference>
<protein>
    <submittedName>
        <fullName evidence="10">Acyl-CoA dehydrogenase</fullName>
    </submittedName>
</protein>
<dbReference type="GO" id="GO:0003995">
    <property type="term" value="F:acyl-CoA dehydrogenase activity"/>
    <property type="evidence" value="ECO:0007669"/>
    <property type="project" value="TreeGrafter"/>
</dbReference>
<evidence type="ECO:0000313" key="11">
    <source>
        <dbReference type="Proteomes" id="UP000600365"/>
    </source>
</evidence>
<dbReference type="Pfam" id="PF02770">
    <property type="entry name" value="Acyl-CoA_dh_M"/>
    <property type="match status" value="1"/>
</dbReference>
<accession>A0A917YFN9</accession>
<evidence type="ECO:0000256" key="5">
    <source>
        <dbReference type="ARBA" id="ARBA00023002"/>
    </source>
</evidence>
<dbReference type="InterPro" id="IPR013786">
    <property type="entry name" value="AcylCoA_DH/ox_N"/>
</dbReference>
<dbReference type="Proteomes" id="UP000600365">
    <property type="component" value="Unassembled WGS sequence"/>
</dbReference>
<dbReference type="Gene3D" id="2.40.110.10">
    <property type="entry name" value="Butyryl-CoA Dehydrogenase, subunit A, domain 2"/>
    <property type="match status" value="1"/>
</dbReference>
<comment type="similarity">
    <text evidence="2 6">Belongs to the acyl-CoA dehydrogenase family.</text>
</comment>
<organism evidence="10 11">
    <name type="scientific">Streptomyces albiflavescens</name>
    <dbReference type="NCBI Taxonomy" id="1623582"/>
    <lineage>
        <taxon>Bacteria</taxon>
        <taxon>Bacillati</taxon>
        <taxon>Actinomycetota</taxon>
        <taxon>Actinomycetes</taxon>
        <taxon>Kitasatosporales</taxon>
        <taxon>Streptomycetaceae</taxon>
        <taxon>Streptomyces</taxon>
    </lineage>
</organism>
<evidence type="ECO:0000259" key="9">
    <source>
        <dbReference type="Pfam" id="PF02771"/>
    </source>
</evidence>
<keyword evidence="5 6" id="KW-0560">Oxidoreductase</keyword>
<proteinExistence type="inferred from homology"/>
<evidence type="ECO:0000256" key="1">
    <source>
        <dbReference type="ARBA" id="ARBA00001974"/>
    </source>
</evidence>
<keyword evidence="11" id="KW-1185">Reference proteome</keyword>
<dbReference type="InterPro" id="IPR009075">
    <property type="entry name" value="AcylCo_DH/oxidase_C"/>
</dbReference>
<dbReference type="AlphaFoldDB" id="A0A917YFN9"/>
<dbReference type="SUPFAM" id="SSF47203">
    <property type="entry name" value="Acyl-CoA dehydrogenase C-terminal domain-like"/>
    <property type="match status" value="1"/>
</dbReference>
<dbReference type="RefSeq" id="WP_189192026.1">
    <property type="nucleotide sequence ID" value="NZ_BMMM01000027.1"/>
</dbReference>
<dbReference type="InterPro" id="IPR009100">
    <property type="entry name" value="AcylCoA_DH/oxidase_NM_dom_sf"/>
</dbReference>
<comment type="cofactor">
    <cofactor evidence="1 6">
        <name>FAD</name>
        <dbReference type="ChEBI" id="CHEBI:57692"/>
    </cofactor>
</comment>
<feature type="domain" description="Acyl-CoA oxidase/dehydrogenase middle" evidence="8">
    <location>
        <begin position="124"/>
        <end position="217"/>
    </location>
</feature>
<dbReference type="InterPro" id="IPR036250">
    <property type="entry name" value="AcylCo_DH-like_C"/>
</dbReference>